<keyword evidence="6 8" id="KW-0472">Membrane</keyword>
<evidence type="ECO:0000313" key="11">
    <source>
        <dbReference type="EMBL" id="SFC79022.1"/>
    </source>
</evidence>
<dbReference type="InterPro" id="IPR034746">
    <property type="entry name" value="POTRA"/>
</dbReference>
<keyword evidence="3 8" id="KW-0812">Transmembrane</keyword>
<keyword evidence="5 8" id="KW-0677">Repeat</keyword>
<comment type="similarity">
    <text evidence="8">Belongs to the BamA family.</text>
</comment>
<dbReference type="GO" id="GO:0051205">
    <property type="term" value="P:protein insertion into membrane"/>
    <property type="evidence" value="ECO:0007669"/>
    <property type="project" value="UniProtKB-UniRule"/>
</dbReference>
<dbReference type="InterPro" id="IPR039910">
    <property type="entry name" value="D15-like"/>
</dbReference>
<dbReference type="OrthoDB" id="9803054at2"/>
<dbReference type="Proteomes" id="UP000231644">
    <property type="component" value="Unassembled WGS sequence"/>
</dbReference>
<dbReference type="Pfam" id="PF07244">
    <property type="entry name" value="POTRA"/>
    <property type="match status" value="4"/>
</dbReference>
<dbReference type="Gene3D" id="3.10.20.310">
    <property type="entry name" value="membrane protein fhac"/>
    <property type="match status" value="5"/>
</dbReference>
<feature type="domain" description="POTRA" evidence="10">
    <location>
        <begin position="365"/>
        <end position="438"/>
    </location>
</feature>
<gene>
    <name evidence="8" type="primary">bamA</name>
    <name evidence="11" type="ORF">SAMN05421762_2214</name>
</gene>
<dbReference type="GO" id="GO:0043165">
    <property type="term" value="P:Gram-negative-bacterium-type cell outer membrane assembly"/>
    <property type="evidence" value="ECO:0007669"/>
    <property type="project" value="UniProtKB-UniRule"/>
</dbReference>
<dbReference type="GO" id="GO:0009279">
    <property type="term" value="C:cell outer membrane"/>
    <property type="evidence" value="ECO:0007669"/>
    <property type="project" value="UniProtKB-SubCell"/>
</dbReference>
<evidence type="ECO:0000256" key="7">
    <source>
        <dbReference type="ARBA" id="ARBA00023237"/>
    </source>
</evidence>
<evidence type="ECO:0000256" key="8">
    <source>
        <dbReference type="HAMAP-Rule" id="MF_01430"/>
    </source>
</evidence>
<dbReference type="RefSeq" id="WP_093448230.1">
    <property type="nucleotide sequence ID" value="NZ_FNZG01000001.1"/>
</dbReference>
<dbReference type="AlphaFoldDB" id="A0A1I1M2Q3"/>
<dbReference type="PANTHER" id="PTHR12815">
    <property type="entry name" value="SORTING AND ASSEMBLY MACHINERY SAMM50 PROTEIN FAMILY MEMBER"/>
    <property type="match status" value="1"/>
</dbReference>
<evidence type="ECO:0000256" key="2">
    <source>
        <dbReference type="ARBA" id="ARBA00022452"/>
    </source>
</evidence>
<name>A0A1I1M2Q3_9RHOB</name>
<evidence type="ECO:0000256" key="5">
    <source>
        <dbReference type="ARBA" id="ARBA00022737"/>
    </source>
</evidence>
<dbReference type="InterPro" id="IPR010827">
    <property type="entry name" value="BamA/TamA_POTRA"/>
</dbReference>
<evidence type="ECO:0000259" key="10">
    <source>
        <dbReference type="PROSITE" id="PS51779"/>
    </source>
</evidence>
<comment type="subcellular location">
    <subcellularLocation>
        <location evidence="8">Cell outer membrane</location>
    </subcellularLocation>
    <subcellularLocation>
        <location evidence="1">Membrane</location>
    </subcellularLocation>
</comment>
<evidence type="ECO:0000256" key="3">
    <source>
        <dbReference type="ARBA" id="ARBA00022692"/>
    </source>
</evidence>
<dbReference type="PIRSF" id="PIRSF006076">
    <property type="entry name" value="OM_assembly_OMP85"/>
    <property type="match status" value="1"/>
</dbReference>
<comment type="subunit">
    <text evidence="8">Part of the Bam complex.</text>
</comment>
<keyword evidence="4 8" id="KW-0732">Signal</keyword>
<evidence type="ECO:0000256" key="6">
    <source>
        <dbReference type="ARBA" id="ARBA00023136"/>
    </source>
</evidence>
<keyword evidence="7 8" id="KW-0998">Cell outer membrane</keyword>
<dbReference type="Pfam" id="PF01103">
    <property type="entry name" value="Omp85"/>
    <property type="match status" value="1"/>
</dbReference>
<comment type="function">
    <text evidence="8">Part of the outer membrane protein assembly complex, which is involved in assembly and insertion of beta-barrel proteins into the outer membrane.</text>
</comment>
<dbReference type="InterPro" id="IPR023707">
    <property type="entry name" value="OM_assembly_BamA"/>
</dbReference>
<feature type="domain" description="POTRA" evidence="10">
    <location>
        <begin position="44"/>
        <end position="111"/>
    </location>
</feature>
<dbReference type="STRING" id="517719.SAMN05421762_2214"/>
<keyword evidence="2 8" id="KW-1134">Transmembrane beta strand</keyword>
<keyword evidence="12" id="KW-1185">Reference proteome</keyword>
<feature type="domain" description="POTRA" evidence="10">
    <location>
        <begin position="112"/>
        <end position="189"/>
    </location>
</feature>
<organism evidence="11 12">
    <name type="scientific">Pseudooceanicola nitratireducens</name>
    <dbReference type="NCBI Taxonomy" id="517719"/>
    <lineage>
        <taxon>Bacteria</taxon>
        <taxon>Pseudomonadati</taxon>
        <taxon>Pseudomonadota</taxon>
        <taxon>Alphaproteobacteria</taxon>
        <taxon>Rhodobacterales</taxon>
        <taxon>Paracoccaceae</taxon>
        <taxon>Pseudooceanicola</taxon>
    </lineage>
</organism>
<reference evidence="11 12" key="1">
    <citation type="submission" date="2016-10" db="EMBL/GenBank/DDBJ databases">
        <authorList>
            <person name="de Groot N.N."/>
        </authorList>
    </citation>
    <scope>NUCLEOTIDE SEQUENCE [LARGE SCALE GENOMIC DNA]</scope>
    <source>
        <strain evidence="11 12">DSM 29619</strain>
    </source>
</reference>
<dbReference type="PANTHER" id="PTHR12815:SF23">
    <property type="entry name" value="OUTER MEMBRANE PROTEIN ASSEMBLY FACTOR BAMA"/>
    <property type="match status" value="1"/>
</dbReference>
<evidence type="ECO:0000256" key="1">
    <source>
        <dbReference type="ARBA" id="ARBA00004370"/>
    </source>
</evidence>
<dbReference type="InterPro" id="IPR000184">
    <property type="entry name" value="Bac_surfAg_D15"/>
</dbReference>
<dbReference type="Gene3D" id="2.40.160.50">
    <property type="entry name" value="membrane protein fhac: a member of the omp85/tpsb transporter family"/>
    <property type="match status" value="1"/>
</dbReference>
<accession>A0A1I1M2Q3</accession>
<dbReference type="EMBL" id="FOLX01000001">
    <property type="protein sequence ID" value="SFC79022.1"/>
    <property type="molecule type" value="Genomic_DNA"/>
</dbReference>
<evidence type="ECO:0000256" key="4">
    <source>
        <dbReference type="ARBA" id="ARBA00022729"/>
    </source>
</evidence>
<dbReference type="HAMAP" id="MF_01430">
    <property type="entry name" value="OM_assembly_BamA"/>
    <property type="match status" value="1"/>
</dbReference>
<evidence type="ECO:0000313" key="12">
    <source>
        <dbReference type="Proteomes" id="UP000231644"/>
    </source>
</evidence>
<sequence>MKKTTQSRAANLSFRTIANRVLIAALLTSVALPSLPDRAHAQSYSFGSVQVQGNARIETGTILSYAGIARGQTLSAAELNDAYQRLVASGLFETVEITPRGGTLVINVTEYPTVNRVRFEGNRRLKDDALESIVQSKPRLVFSPSKAEADAAKIAEAYAQQGRLAARVTPKIIRRSDNRVDLVYEIIEGKNSEVNRIGFVGNTVYSDRRLRRVLQTKQAGLLRQLIQRDTFVEDRLQFDQQVLRDFYLSRGYIDFRTTAVDAELARERDAYFVTFNVQEGQQFRFGEVTVVSDYPAADAELYETVLKLRPGVVYSPSHVENAIARMETLAVREGLDFLRVEPRITRNDRDLTLDVEFVLTRGPRIFVERIDVEGNTTTLDQVIRRQFKIVEGDPFNPRQIREAAERIRALNFFENAEVNAREGSSPDRVVVDVDVAEKPTGSLSFGGTYSTNSGFGLAISFTETNFLGRGQSLNLTLSGAESNQNYSLSFIEPAFLGRDVAFNFDAGYVETSTYNAEYDTSATNFGMGLTFPVGERARLGLRFGLEASAMRDPTGGGSPAVGSIINSEIAQANVYAGVVGYNYTFDTRDAGFDPTKGVLLEFAQDFAVGGDVQFVRTRARAVAETRILNEEVTLRAIVKGGMLNYSKGSSRTIDRLALLGDDLRGFEAGGVGPRHIDGTANNTLYGNMYMVGSLEAEFPLGLPEEYGVSGGAFYDISNIWDVGASANSVGTGTLLYNNGSARHVVGLSVFWDTPIGPLRFNFAKALKKEQNDREQFFNVSIRSEF</sequence>
<dbReference type="PROSITE" id="PS51779">
    <property type="entry name" value="POTRA"/>
    <property type="match status" value="3"/>
</dbReference>
<evidence type="ECO:0000256" key="9">
    <source>
        <dbReference type="NCBIfam" id="TIGR03303"/>
    </source>
</evidence>
<dbReference type="NCBIfam" id="TIGR03303">
    <property type="entry name" value="OM_YaeT"/>
    <property type="match status" value="1"/>
</dbReference>
<proteinExistence type="inferred from homology"/>
<protein>
    <recommendedName>
        <fullName evidence="8 9">Outer membrane protein assembly factor BamA</fullName>
    </recommendedName>
</protein>